<keyword evidence="1" id="KW-0732">Signal</keyword>
<gene>
    <name evidence="2" type="ORF">H8L32_08645</name>
</gene>
<sequence>MKKISVVFKSIFFGAMFICCSTHSAELIPFSANDEWIFIQKISQAGRPDISNEIKFITPFKNDNGENVIFLAKAAKDIGQVIWQPVARLAASICVQDFVGKTDLGLTNSCSKGLKTGSEWQVKIDYKSAQDQIKYIVGSDEIVKVPAGTYHAIKIQGVGTHKSLNESPENITVAYWFSPEVKAMVQTIREYRSADGKLLSTITEELKEVKVNASLASPLP</sequence>
<reference evidence="2 3" key="1">
    <citation type="submission" date="2020-08" db="EMBL/GenBank/DDBJ databases">
        <title>Novel species isolated from subtropical streams in China.</title>
        <authorList>
            <person name="Lu H."/>
        </authorList>
    </citation>
    <scope>NUCLEOTIDE SEQUENCE [LARGE SCALE GENOMIC DNA]</scope>
    <source>
        <strain evidence="2 3">CY18W</strain>
    </source>
</reference>
<comment type="caution">
    <text evidence="2">The sequence shown here is derived from an EMBL/GenBank/DDBJ whole genome shotgun (WGS) entry which is preliminary data.</text>
</comment>
<dbReference type="Proteomes" id="UP000650424">
    <property type="component" value="Unassembled WGS sequence"/>
</dbReference>
<accession>A0ABR6ZNQ8</accession>
<dbReference type="EMBL" id="JACOGF010000003">
    <property type="protein sequence ID" value="MBC3917536.1"/>
    <property type="molecule type" value="Genomic_DNA"/>
</dbReference>
<organism evidence="2 3">
    <name type="scientific">Undibacterium hunanense</name>
    <dbReference type="NCBI Taxonomy" id="2762292"/>
    <lineage>
        <taxon>Bacteria</taxon>
        <taxon>Pseudomonadati</taxon>
        <taxon>Pseudomonadota</taxon>
        <taxon>Betaproteobacteria</taxon>
        <taxon>Burkholderiales</taxon>
        <taxon>Oxalobacteraceae</taxon>
        <taxon>Undibacterium</taxon>
    </lineage>
</organism>
<dbReference type="Gene3D" id="2.40.360.20">
    <property type="match status" value="1"/>
</dbReference>
<proteinExistence type="predicted"/>
<evidence type="ECO:0000313" key="3">
    <source>
        <dbReference type="Proteomes" id="UP000650424"/>
    </source>
</evidence>
<protein>
    <submittedName>
        <fullName evidence="2">Uncharacterized protein</fullName>
    </submittedName>
</protein>
<keyword evidence="3" id="KW-1185">Reference proteome</keyword>
<evidence type="ECO:0000256" key="1">
    <source>
        <dbReference type="SAM" id="SignalP"/>
    </source>
</evidence>
<dbReference type="RefSeq" id="WP_186946743.1">
    <property type="nucleotide sequence ID" value="NZ_JACOGF010000003.1"/>
</dbReference>
<feature type="chain" id="PRO_5046814446" evidence="1">
    <location>
        <begin position="25"/>
        <end position="220"/>
    </location>
</feature>
<evidence type="ECO:0000313" key="2">
    <source>
        <dbReference type="EMBL" id="MBC3917536.1"/>
    </source>
</evidence>
<name>A0ABR6ZNQ8_9BURK</name>
<feature type="signal peptide" evidence="1">
    <location>
        <begin position="1"/>
        <end position="24"/>
    </location>
</feature>